<keyword evidence="2" id="KW-0732">Signal</keyword>
<keyword evidence="1" id="KW-1133">Transmembrane helix</keyword>
<accession>A0ABW2P8G7</accession>
<dbReference type="RefSeq" id="WP_380828600.1">
    <property type="nucleotide sequence ID" value="NZ_JBHTCG010000014.1"/>
</dbReference>
<dbReference type="EC" id="3.-.-.-" evidence="4"/>
<dbReference type="EMBL" id="JBHTCG010000014">
    <property type="protein sequence ID" value="MFC7384757.1"/>
    <property type="molecule type" value="Genomic_DNA"/>
</dbReference>
<dbReference type="GO" id="GO:0016787">
    <property type="term" value="F:hydrolase activity"/>
    <property type="evidence" value="ECO:0007669"/>
    <property type="project" value="UniProtKB-KW"/>
</dbReference>
<evidence type="ECO:0000313" key="5">
    <source>
        <dbReference type="Proteomes" id="UP001596496"/>
    </source>
</evidence>
<feature type="chain" id="PRO_5045182084" evidence="2">
    <location>
        <begin position="28"/>
        <end position="498"/>
    </location>
</feature>
<name>A0ABW2P8G7_9ACTN</name>
<evidence type="ECO:0000256" key="1">
    <source>
        <dbReference type="SAM" id="Phobius"/>
    </source>
</evidence>
<feature type="domain" description="Beta-lactamase-related" evidence="3">
    <location>
        <begin position="52"/>
        <end position="359"/>
    </location>
</feature>
<proteinExistence type="predicted"/>
<protein>
    <submittedName>
        <fullName evidence="4">Serine hydrolase domain-containing protein</fullName>
        <ecNumber evidence="4">3.-.-.-</ecNumber>
    </submittedName>
</protein>
<dbReference type="Proteomes" id="UP001596496">
    <property type="component" value="Unassembled WGS sequence"/>
</dbReference>
<reference evidence="5" key="1">
    <citation type="journal article" date="2019" name="Int. J. Syst. Evol. Microbiol.">
        <title>The Global Catalogue of Microorganisms (GCM) 10K type strain sequencing project: providing services to taxonomists for standard genome sequencing and annotation.</title>
        <authorList>
            <consortium name="The Broad Institute Genomics Platform"/>
            <consortium name="The Broad Institute Genome Sequencing Center for Infectious Disease"/>
            <person name="Wu L."/>
            <person name="Ma J."/>
        </authorList>
    </citation>
    <scope>NUCLEOTIDE SEQUENCE [LARGE SCALE GENOMIC DNA]</scope>
    <source>
        <strain evidence="5">CECT 7649</strain>
    </source>
</reference>
<dbReference type="InterPro" id="IPR050491">
    <property type="entry name" value="AmpC-like"/>
</dbReference>
<dbReference type="SUPFAM" id="SSF56601">
    <property type="entry name" value="beta-lactamase/transpeptidase-like"/>
    <property type="match status" value="1"/>
</dbReference>
<feature type="signal peptide" evidence="2">
    <location>
        <begin position="1"/>
        <end position="27"/>
    </location>
</feature>
<evidence type="ECO:0000259" key="3">
    <source>
        <dbReference type="Pfam" id="PF00144"/>
    </source>
</evidence>
<keyword evidence="1" id="KW-0472">Membrane</keyword>
<feature type="transmembrane region" description="Helical" evidence="1">
    <location>
        <begin position="392"/>
        <end position="410"/>
    </location>
</feature>
<feature type="transmembrane region" description="Helical" evidence="1">
    <location>
        <begin position="431"/>
        <end position="452"/>
    </location>
</feature>
<organism evidence="4 5">
    <name type="scientific">Sphaerisporangium rhizosphaerae</name>
    <dbReference type="NCBI Taxonomy" id="2269375"/>
    <lineage>
        <taxon>Bacteria</taxon>
        <taxon>Bacillati</taxon>
        <taxon>Actinomycetota</taxon>
        <taxon>Actinomycetes</taxon>
        <taxon>Streptosporangiales</taxon>
        <taxon>Streptosporangiaceae</taxon>
        <taxon>Sphaerisporangium</taxon>
    </lineage>
</organism>
<feature type="transmembrane region" description="Helical" evidence="1">
    <location>
        <begin position="464"/>
        <end position="489"/>
    </location>
</feature>
<dbReference type="Gene3D" id="3.40.710.10">
    <property type="entry name" value="DD-peptidase/beta-lactamase superfamily"/>
    <property type="match status" value="1"/>
</dbReference>
<dbReference type="InterPro" id="IPR001466">
    <property type="entry name" value="Beta-lactam-related"/>
</dbReference>
<keyword evidence="1" id="KW-0812">Transmembrane</keyword>
<comment type="caution">
    <text evidence="4">The sequence shown here is derived from an EMBL/GenBank/DDBJ whole genome shotgun (WGS) entry which is preliminary data.</text>
</comment>
<sequence length="498" mass="51471">MRSELIGLVAAAGLASAAAVVTPPAAAAVVTAPAPSPAPSTAPSTGPSPAAIDAYLRRAMKSTGLPGMSVVVTHRDRVVLARGYGHDADGEPVTETTPMRVASVSKSFTAMAVMTLVDDGRLSLDEPVADRLREFRMADPRAGRITVRQLLNQTSGLSDTTVDIGATQAATSLAGYVSALGTGTLAAAPGTHWEYCNVNYDLAARLVEVVGGQGFCDYMRRHVFGPLGMTGSAVGARSVADRVIKPAEGFDSVYGAWVARPEPSGFRGGGSGGVVTDAADMGRWLIGQNGHGRPPVTPQSLRTMHAPSEVRDYGMGWGQETVGGARLLVHSGNLFTYTAVQAIAPDTGYGFAVMTNSAALYDDTYDVLTGLVAMSEGGTPEVPGGGRHTYELALGLIAVAAAGLGVLGVLRSRRWAGRRAGSAGLWTGARLLPALLPAALFAAYPELISLLMNGRTVTWAQLTYFAAPLTITFAVAAAAGAVTTVVRLARLRSVVSHK</sequence>
<keyword evidence="5" id="KW-1185">Reference proteome</keyword>
<dbReference type="PANTHER" id="PTHR46825:SF9">
    <property type="entry name" value="BETA-LACTAMASE-RELATED DOMAIN-CONTAINING PROTEIN"/>
    <property type="match status" value="1"/>
</dbReference>
<keyword evidence="4" id="KW-0378">Hydrolase</keyword>
<dbReference type="PANTHER" id="PTHR46825">
    <property type="entry name" value="D-ALANYL-D-ALANINE-CARBOXYPEPTIDASE/ENDOPEPTIDASE AMPH"/>
    <property type="match status" value="1"/>
</dbReference>
<evidence type="ECO:0000256" key="2">
    <source>
        <dbReference type="SAM" id="SignalP"/>
    </source>
</evidence>
<dbReference type="Pfam" id="PF00144">
    <property type="entry name" value="Beta-lactamase"/>
    <property type="match status" value="1"/>
</dbReference>
<evidence type="ECO:0000313" key="4">
    <source>
        <dbReference type="EMBL" id="MFC7384757.1"/>
    </source>
</evidence>
<gene>
    <name evidence="4" type="ORF">ACFQSB_21270</name>
</gene>
<dbReference type="InterPro" id="IPR012338">
    <property type="entry name" value="Beta-lactam/transpept-like"/>
</dbReference>